<sequence length="69" mass="7736">MAVVLSVNACSTFPLRKGRNAFNENLIALSSRRCMWSPDSAVDQMPLISTTPIRGVNVTTLRSGWRRER</sequence>
<dbReference type="AlphaFoldDB" id="A0AAV7LA60"/>
<dbReference type="EMBL" id="JANPWB010000015">
    <property type="protein sequence ID" value="KAJ1087804.1"/>
    <property type="molecule type" value="Genomic_DNA"/>
</dbReference>
<keyword evidence="2" id="KW-1185">Reference proteome</keyword>
<name>A0AAV7LA60_PLEWA</name>
<proteinExistence type="predicted"/>
<accession>A0AAV7LA60</accession>
<protein>
    <submittedName>
        <fullName evidence="1">Uncharacterized protein</fullName>
    </submittedName>
</protein>
<comment type="caution">
    <text evidence="1">The sequence shown here is derived from an EMBL/GenBank/DDBJ whole genome shotgun (WGS) entry which is preliminary data.</text>
</comment>
<gene>
    <name evidence="1" type="ORF">NDU88_000967</name>
</gene>
<evidence type="ECO:0000313" key="2">
    <source>
        <dbReference type="Proteomes" id="UP001066276"/>
    </source>
</evidence>
<organism evidence="1 2">
    <name type="scientific">Pleurodeles waltl</name>
    <name type="common">Iberian ribbed newt</name>
    <dbReference type="NCBI Taxonomy" id="8319"/>
    <lineage>
        <taxon>Eukaryota</taxon>
        <taxon>Metazoa</taxon>
        <taxon>Chordata</taxon>
        <taxon>Craniata</taxon>
        <taxon>Vertebrata</taxon>
        <taxon>Euteleostomi</taxon>
        <taxon>Amphibia</taxon>
        <taxon>Batrachia</taxon>
        <taxon>Caudata</taxon>
        <taxon>Salamandroidea</taxon>
        <taxon>Salamandridae</taxon>
        <taxon>Pleurodelinae</taxon>
        <taxon>Pleurodeles</taxon>
    </lineage>
</organism>
<reference evidence="1" key="1">
    <citation type="journal article" date="2022" name="bioRxiv">
        <title>Sequencing and chromosome-scale assembly of the giantPleurodeles waltlgenome.</title>
        <authorList>
            <person name="Brown T."/>
            <person name="Elewa A."/>
            <person name="Iarovenko S."/>
            <person name="Subramanian E."/>
            <person name="Araus A.J."/>
            <person name="Petzold A."/>
            <person name="Susuki M."/>
            <person name="Suzuki K.-i.T."/>
            <person name="Hayashi T."/>
            <person name="Toyoda A."/>
            <person name="Oliveira C."/>
            <person name="Osipova E."/>
            <person name="Leigh N.D."/>
            <person name="Simon A."/>
            <person name="Yun M.H."/>
        </authorList>
    </citation>
    <scope>NUCLEOTIDE SEQUENCE</scope>
    <source>
        <strain evidence="1">20211129_DDA</strain>
        <tissue evidence="1">Liver</tissue>
    </source>
</reference>
<feature type="non-terminal residue" evidence="1">
    <location>
        <position position="69"/>
    </location>
</feature>
<evidence type="ECO:0000313" key="1">
    <source>
        <dbReference type="EMBL" id="KAJ1087804.1"/>
    </source>
</evidence>
<dbReference type="Proteomes" id="UP001066276">
    <property type="component" value="Chromosome 11"/>
</dbReference>